<name>A0A258FG98_9CAUL</name>
<reference evidence="2 3" key="1">
    <citation type="submission" date="2017-03" db="EMBL/GenBank/DDBJ databases">
        <title>Lifting the veil on microbial sulfur biogeochemistry in mining wastewaters.</title>
        <authorList>
            <person name="Kantor R.S."/>
            <person name="Colenbrander Nelson T."/>
            <person name="Marshall S."/>
            <person name="Bennett D."/>
            <person name="Apte S."/>
            <person name="Camacho D."/>
            <person name="Thomas B.C."/>
            <person name="Warren L.A."/>
            <person name="Banfield J.F."/>
        </authorList>
    </citation>
    <scope>NUCLEOTIDE SEQUENCE [LARGE SCALE GENOMIC DNA]</scope>
    <source>
        <strain evidence="2">32-69-9</strain>
    </source>
</reference>
<accession>A0A258FG98</accession>
<dbReference type="Gene3D" id="3.10.450.50">
    <property type="match status" value="2"/>
</dbReference>
<dbReference type="InterPro" id="IPR009959">
    <property type="entry name" value="Cyclase_SnoaL-like"/>
</dbReference>
<organism evidence="2 3">
    <name type="scientific">Brevundimonas subvibrioides</name>
    <dbReference type="NCBI Taxonomy" id="74313"/>
    <lineage>
        <taxon>Bacteria</taxon>
        <taxon>Pseudomonadati</taxon>
        <taxon>Pseudomonadota</taxon>
        <taxon>Alphaproteobacteria</taxon>
        <taxon>Caulobacterales</taxon>
        <taxon>Caulobacteraceae</taxon>
        <taxon>Brevundimonas</taxon>
    </lineage>
</organism>
<evidence type="ECO:0008006" key="4">
    <source>
        <dbReference type="Google" id="ProtNLM"/>
    </source>
</evidence>
<dbReference type="Proteomes" id="UP000215595">
    <property type="component" value="Unassembled WGS sequence"/>
</dbReference>
<evidence type="ECO:0000256" key="1">
    <source>
        <dbReference type="SAM" id="MobiDB-lite"/>
    </source>
</evidence>
<evidence type="ECO:0000313" key="3">
    <source>
        <dbReference type="Proteomes" id="UP000215595"/>
    </source>
</evidence>
<dbReference type="PANTHER" id="PTHR38436">
    <property type="entry name" value="POLYKETIDE CYCLASE SNOAL-LIKE DOMAIN"/>
    <property type="match status" value="1"/>
</dbReference>
<protein>
    <recommendedName>
        <fullName evidence="4">Polyketide cyclase</fullName>
    </recommendedName>
</protein>
<comment type="caution">
    <text evidence="2">The sequence shown here is derived from an EMBL/GenBank/DDBJ whole genome shotgun (WGS) entry which is preliminary data.</text>
</comment>
<dbReference type="SUPFAM" id="SSF54427">
    <property type="entry name" value="NTF2-like"/>
    <property type="match status" value="2"/>
</dbReference>
<dbReference type="GO" id="GO:0030638">
    <property type="term" value="P:polyketide metabolic process"/>
    <property type="evidence" value="ECO:0007669"/>
    <property type="project" value="InterPro"/>
</dbReference>
<proteinExistence type="predicted"/>
<dbReference type="EMBL" id="NCEB01000030">
    <property type="protein sequence ID" value="OYX31600.1"/>
    <property type="molecule type" value="Genomic_DNA"/>
</dbReference>
<gene>
    <name evidence="2" type="ORF">B7Z01_12390</name>
</gene>
<evidence type="ECO:0000313" key="2">
    <source>
        <dbReference type="EMBL" id="OYX31600.1"/>
    </source>
</evidence>
<dbReference type="PANTHER" id="PTHR38436:SF1">
    <property type="entry name" value="ESTER CYCLASE"/>
    <property type="match status" value="1"/>
</dbReference>
<feature type="region of interest" description="Disordered" evidence="1">
    <location>
        <begin position="1"/>
        <end position="23"/>
    </location>
</feature>
<dbReference type="InterPro" id="IPR032710">
    <property type="entry name" value="NTF2-like_dom_sf"/>
</dbReference>
<dbReference type="AlphaFoldDB" id="A0A258FG98"/>
<sequence>MPKTARRIDASAVSPSPVGRSIEDLLTPRPRRQTLTGFDPDYSDIVDYIIRCTHRIWEEKNVGLCRSHYARDCAIHTLAGPVTGVEAVVANTLATLAAFPDRSLIGEDVIWSEDAPGLFHTSHRIVSLMTHLGDDALGPATGRRAQVTTIADCLVRENRIVEEWLVRDNAQLVRQLGLDPWTVARAQAEADRALDPASHGWRTAEIARVREDRALVAPPSTDHPALTPAAMLTTAVNEANLGQAAGLLSVSAEGFWPSGRRWIGRGGWIGAVTQLTAVLDAPRLVIDHWAATALPHDEVAVALRWSLAGRHVRPGVYGPPTGRDLLVLGVSHYRSRQGRILEDVTVFDELAVLRQLAGGLGA</sequence>
<dbReference type="Pfam" id="PF07366">
    <property type="entry name" value="SnoaL"/>
    <property type="match status" value="2"/>
</dbReference>